<proteinExistence type="predicted"/>
<accession>A0A5C6NGB6</accession>
<sequence length="118" mass="13255">MLGWLSTPLSMQRCGRREGKRDWRTRLKEVLFTAEVFIPCVFRFLCFPPPRSTETNGPTSVLMWRQESSEERRMVVVGGGVRCGGSWSLTLAGSGASRKSIYEGDGWHRASLLLSCAQ</sequence>
<dbReference type="AlphaFoldDB" id="A0A5C6NGB6"/>
<name>A0A5C6NGB6_9TELE</name>
<protein>
    <submittedName>
        <fullName evidence="1">Uncharacterized protein</fullName>
    </submittedName>
</protein>
<organism evidence="1 2">
    <name type="scientific">Takifugu flavidus</name>
    <name type="common">sansaifugu</name>
    <dbReference type="NCBI Taxonomy" id="433684"/>
    <lineage>
        <taxon>Eukaryota</taxon>
        <taxon>Metazoa</taxon>
        <taxon>Chordata</taxon>
        <taxon>Craniata</taxon>
        <taxon>Vertebrata</taxon>
        <taxon>Euteleostomi</taxon>
        <taxon>Actinopterygii</taxon>
        <taxon>Neopterygii</taxon>
        <taxon>Teleostei</taxon>
        <taxon>Neoteleostei</taxon>
        <taxon>Acanthomorphata</taxon>
        <taxon>Eupercaria</taxon>
        <taxon>Tetraodontiformes</taxon>
        <taxon>Tetradontoidea</taxon>
        <taxon>Tetraodontidae</taxon>
        <taxon>Takifugu</taxon>
    </lineage>
</organism>
<evidence type="ECO:0000313" key="2">
    <source>
        <dbReference type="Proteomes" id="UP000324091"/>
    </source>
</evidence>
<dbReference type="EMBL" id="RHFK02000015">
    <property type="protein sequence ID" value="TWW64587.1"/>
    <property type="molecule type" value="Genomic_DNA"/>
</dbReference>
<dbReference type="Proteomes" id="UP000324091">
    <property type="component" value="Chromosome 22"/>
</dbReference>
<keyword evidence="2" id="KW-1185">Reference proteome</keyword>
<gene>
    <name evidence="1" type="ORF">D4764_22G0002340</name>
</gene>
<comment type="caution">
    <text evidence="1">The sequence shown here is derived from an EMBL/GenBank/DDBJ whole genome shotgun (WGS) entry which is preliminary data.</text>
</comment>
<evidence type="ECO:0000313" key="1">
    <source>
        <dbReference type="EMBL" id="TWW64587.1"/>
    </source>
</evidence>
<reference evidence="1 2" key="1">
    <citation type="submission" date="2019-04" db="EMBL/GenBank/DDBJ databases">
        <title>Chromosome genome assembly for Takifugu flavidus.</title>
        <authorList>
            <person name="Xiao S."/>
        </authorList>
    </citation>
    <scope>NUCLEOTIDE SEQUENCE [LARGE SCALE GENOMIC DNA]</scope>
    <source>
        <strain evidence="1">HTHZ2018</strain>
        <tissue evidence="1">Muscle</tissue>
    </source>
</reference>